<dbReference type="Proteomes" id="UP000199474">
    <property type="component" value="Unassembled WGS sequence"/>
</dbReference>
<dbReference type="STRING" id="640948.SAMN05216238_10778"/>
<dbReference type="Pfam" id="PF05742">
    <property type="entry name" value="TANGO2"/>
    <property type="match status" value="1"/>
</dbReference>
<dbReference type="PANTHER" id="PTHR17985">
    <property type="entry name" value="SER/THR-RICH PROTEIN T10 IN DGCR REGION"/>
    <property type="match status" value="1"/>
</dbReference>
<evidence type="ECO:0000313" key="2">
    <source>
        <dbReference type="Proteomes" id="UP000199474"/>
    </source>
</evidence>
<accession>A0A1I1X2G1</accession>
<dbReference type="EMBL" id="FOMR01000007">
    <property type="protein sequence ID" value="SFE01605.1"/>
    <property type="molecule type" value="Genomic_DNA"/>
</dbReference>
<proteinExistence type="predicted"/>
<dbReference type="AlphaFoldDB" id="A0A1I1X2G1"/>
<dbReference type="InterPro" id="IPR008551">
    <property type="entry name" value="TANGO2"/>
</dbReference>
<dbReference type="PANTHER" id="PTHR17985:SF8">
    <property type="entry name" value="TRANSPORT AND GOLGI ORGANIZATION PROTEIN 2 HOMOLOG"/>
    <property type="match status" value="1"/>
</dbReference>
<evidence type="ECO:0000313" key="1">
    <source>
        <dbReference type="EMBL" id="SFE01605.1"/>
    </source>
</evidence>
<protein>
    <submittedName>
        <fullName evidence="1">Uncharacterized conserved protein, contains NRDE domain</fullName>
    </submittedName>
</protein>
<organism evidence="1 2">
    <name type="scientific">Lentibacillus persicus</name>
    <dbReference type="NCBI Taxonomy" id="640948"/>
    <lineage>
        <taxon>Bacteria</taxon>
        <taxon>Bacillati</taxon>
        <taxon>Bacillota</taxon>
        <taxon>Bacilli</taxon>
        <taxon>Bacillales</taxon>
        <taxon>Bacillaceae</taxon>
        <taxon>Lentibacillus</taxon>
    </lineage>
</organism>
<gene>
    <name evidence="1" type="ORF">SAMN05216238_10778</name>
</gene>
<dbReference type="OrthoDB" id="4380123at2"/>
<dbReference type="RefSeq" id="WP_090085221.1">
    <property type="nucleotide sequence ID" value="NZ_FOMR01000007.1"/>
</dbReference>
<reference evidence="2" key="1">
    <citation type="submission" date="2016-10" db="EMBL/GenBank/DDBJ databases">
        <authorList>
            <person name="Varghese N."/>
            <person name="Submissions S."/>
        </authorList>
    </citation>
    <scope>NUCLEOTIDE SEQUENCE [LARGE SCALE GENOMIC DNA]</scope>
    <source>
        <strain evidence="2">DSM 22530</strain>
    </source>
</reference>
<name>A0A1I1X2G1_9BACI</name>
<keyword evidence="2" id="KW-1185">Reference proteome</keyword>
<sequence>MCLINFHLHDHPNYKLIIAANRDEFYKRPSAPAQFWNSHPDILAGQDLVGMGTWLGITKTGRVAALTNYRDPEEDSSNKRSRGHIVRGYLESDVSPQNFLHQLKNEKNAYSGFNFIAGTPEEIYYYSNIQDDILSVSAGTHGLSNELLDSPWPKVVKGRKRLADYVQQNAVVETDSLFDIIADAEEAPDEELPDTGVGLDFERKLSPLFIQTSDYGTRCSTVLLVDHQDQVTFVERRFNKGVFADENRFSFKLHYT</sequence>